<keyword evidence="2" id="KW-1185">Reference proteome</keyword>
<organism evidence="1 2">
    <name type="scientific">Campylobacter sputorum subsp. sputorum</name>
    <dbReference type="NCBI Taxonomy" id="32024"/>
    <lineage>
        <taxon>Bacteria</taxon>
        <taxon>Pseudomonadati</taxon>
        <taxon>Campylobacterota</taxon>
        <taxon>Epsilonproteobacteria</taxon>
        <taxon>Campylobacterales</taxon>
        <taxon>Campylobacteraceae</taxon>
        <taxon>Campylobacter</taxon>
    </lineage>
</organism>
<sequence length="96" mass="11823">MRESTKIIGEEDYKSKNYVAYYRNFKFYETGIFKPYFIKSYRNYGYNMYHLNKFFNVFGDKKRDEIKANPMLLDEIVKKFVDVSLKTCHFFVYKKQ</sequence>
<protein>
    <submittedName>
        <fullName evidence="1">Uncharacterized protein</fullName>
    </submittedName>
</protein>
<gene>
    <name evidence="1" type="ORF">NCTC12475_00920</name>
</gene>
<dbReference type="Proteomes" id="UP000254920">
    <property type="component" value="Unassembled WGS sequence"/>
</dbReference>
<evidence type="ECO:0000313" key="2">
    <source>
        <dbReference type="Proteomes" id="UP000254920"/>
    </source>
</evidence>
<accession>A0A381DJ47</accession>
<dbReference type="AlphaFoldDB" id="A0A381DJ47"/>
<dbReference type="RefSeq" id="WP_143297541.1">
    <property type="nucleotide sequence ID" value="NZ_UFVD01000001.1"/>
</dbReference>
<name>A0A381DJ47_9BACT</name>
<reference evidence="1 2" key="1">
    <citation type="submission" date="2018-06" db="EMBL/GenBank/DDBJ databases">
        <authorList>
            <consortium name="Pathogen Informatics"/>
            <person name="Doyle S."/>
        </authorList>
    </citation>
    <scope>NUCLEOTIDE SEQUENCE [LARGE SCALE GENOMIC DNA]</scope>
    <source>
        <strain evidence="1 2">NCTC12475</strain>
    </source>
</reference>
<evidence type="ECO:0000313" key="1">
    <source>
        <dbReference type="EMBL" id="SUX10713.1"/>
    </source>
</evidence>
<proteinExistence type="predicted"/>
<dbReference type="EMBL" id="UFVD01000001">
    <property type="protein sequence ID" value="SUX10713.1"/>
    <property type="molecule type" value="Genomic_DNA"/>
</dbReference>